<organism evidence="1 2">
    <name type="scientific">Penicillium freii</name>
    <dbReference type="NCBI Taxonomy" id="48697"/>
    <lineage>
        <taxon>Eukaryota</taxon>
        <taxon>Fungi</taxon>
        <taxon>Dikarya</taxon>
        <taxon>Ascomycota</taxon>
        <taxon>Pezizomycotina</taxon>
        <taxon>Eurotiomycetes</taxon>
        <taxon>Eurotiomycetidae</taxon>
        <taxon>Eurotiales</taxon>
        <taxon>Aspergillaceae</taxon>
        <taxon>Penicillium</taxon>
    </lineage>
</organism>
<proteinExistence type="predicted"/>
<evidence type="ECO:0000313" key="1">
    <source>
        <dbReference type="EMBL" id="KUM57195.1"/>
    </source>
</evidence>
<dbReference type="AlphaFoldDB" id="A0A101MB47"/>
<sequence length="73" mass="8414">MLSRAHTAVIPGKYTYTSDENALLVRLKEKEAMSWSEITTHFPGRNMSSLQVHYSTKLRYKASSRSGRPKKRQ</sequence>
<reference evidence="1 2" key="1">
    <citation type="submission" date="2015-10" db="EMBL/GenBank/DDBJ databases">
        <title>Genome sequencing of Penicillium freii.</title>
        <authorList>
            <person name="Nguyen H.D."/>
            <person name="Visagie C.M."/>
            <person name="Seifert K.A."/>
        </authorList>
    </citation>
    <scope>NUCLEOTIDE SEQUENCE [LARGE SCALE GENOMIC DNA]</scope>
    <source>
        <strain evidence="1 2">DAOM 242723</strain>
    </source>
</reference>
<dbReference type="InterPro" id="IPR009057">
    <property type="entry name" value="Homeodomain-like_sf"/>
</dbReference>
<evidence type="ECO:0000313" key="2">
    <source>
        <dbReference type="Proteomes" id="UP000055045"/>
    </source>
</evidence>
<gene>
    <name evidence="1" type="ORF">ACN42_g9996</name>
</gene>
<protein>
    <recommendedName>
        <fullName evidence="3">Myb-like domain-containing protein</fullName>
    </recommendedName>
</protein>
<dbReference type="SUPFAM" id="SSF46689">
    <property type="entry name" value="Homeodomain-like"/>
    <property type="match status" value="1"/>
</dbReference>
<dbReference type="EMBL" id="LLXE01000390">
    <property type="protein sequence ID" value="KUM57195.1"/>
    <property type="molecule type" value="Genomic_DNA"/>
</dbReference>
<accession>A0A101MB47</accession>
<comment type="caution">
    <text evidence="1">The sequence shown here is derived from an EMBL/GenBank/DDBJ whole genome shotgun (WGS) entry which is preliminary data.</text>
</comment>
<name>A0A101MB47_PENFR</name>
<dbReference type="Proteomes" id="UP000055045">
    <property type="component" value="Unassembled WGS sequence"/>
</dbReference>
<dbReference type="STRING" id="48697.A0A101MB47"/>
<dbReference type="Pfam" id="PF13921">
    <property type="entry name" value="Myb_DNA-bind_6"/>
    <property type="match status" value="1"/>
</dbReference>
<evidence type="ECO:0008006" key="3">
    <source>
        <dbReference type="Google" id="ProtNLM"/>
    </source>
</evidence>
<dbReference type="Gene3D" id="1.10.10.60">
    <property type="entry name" value="Homeodomain-like"/>
    <property type="match status" value="1"/>
</dbReference>
<keyword evidence="2" id="KW-1185">Reference proteome</keyword>